<gene>
    <name evidence="3" type="ORF">SAMN05660923_02119</name>
</gene>
<dbReference type="AlphaFoldDB" id="A0A1H3AS40"/>
<keyword evidence="4" id="KW-1185">Reference proteome</keyword>
<dbReference type="Gene3D" id="1.10.260.40">
    <property type="entry name" value="lambda repressor-like DNA-binding domains"/>
    <property type="match status" value="1"/>
</dbReference>
<dbReference type="CDD" id="cd00093">
    <property type="entry name" value="HTH_XRE"/>
    <property type="match status" value="1"/>
</dbReference>
<dbReference type="Pfam" id="PF01381">
    <property type="entry name" value="HTH_3"/>
    <property type="match status" value="1"/>
</dbReference>
<organism evidence="3 4">
    <name type="scientific">Tepidimicrobium xylanilyticum</name>
    <dbReference type="NCBI Taxonomy" id="1123352"/>
    <lineage>
        <taxon>Bacteria</taxon>
        <taxon>Bacillati</taxon>
        <taxon>Bacillota</taxon>
        <taxon>Tissierellia</taxon>
        <taxon>Tissierellales</taxon>
        <taxon>Tepidimicrobiaceae</taxon>
        <taxon>Tepidimicrobium</taxon>
    </lineage>
</organism>
<dbReference type="GO" id="GO:0005829">
    <property type="term" value="C:cytosol"/>
    <property type="evidence" value="ECO:0007669"/>
    <property type="project" value="TreeGrafter"/>
</dbReference>
<keyword evidence="1" id="KW-0238">DNA-binding</keyword>
<evidence type="ECO:0000259" key="2">
    <source>
        <dbReference type="PROSITE" id="PS50943"/>
    </source>
</evidence>
<dbReference type="EMBL" id="FNNG01000009">
    <property type="protein sequence ID" value="SDX32463.1"/>
    <property type="molecule type" value="Genomic_DNA"/>
</dbReference>
<dbReference type="InterPro" id="IPR001387">
    <property type="entry name" value="Cro/C1-type_HTH"/>
</dbReference>
<evidence type="ECO:0000313" key="3">
    <source>
        <dbReference type="EMBL" id="SDX32463.1"/>
    </source>
</evidence>
<dbReference type="PANTHER" id="PTHR46797:SF1">
    <property type="entry name" value="METHYLPHOSPHONATE SYNTHASE"/>
    <property type="match status" value="1"/>
</dbReference>
<protein>
    <submittedName>
        <fullName evidence="3">Transcriptional regulator, contains XRE-family HTH domain</fullName>
    </submittedName>
</protein>
<proteinExistence type="predicted"/>
<dbReference type="SMART" id="SM00530">
    <property type="entry name" value="HTH_XRE"/>
    <property type="match status" value="1"/>
</dbReference>
<evidence type="ECO:0000256" key="1">
    <source>
        <dbReference type="ARBA" id="ARBA00023125"/>
    </source>
</evidence>
<evidence type="ECO:0000313" key="4">
    <source>
        <dbReference type="Proteomes" id="UP000198828"/>
    </source>
</evidence>
<feature type="domain" description="HTH cro/C1-type" evidence="2">
    <location>
        <begin position="34"/>
        <end position="88"/>
    </location>
</feature>
<dbReference type="SUPFAM" id="SSF47413">
    <property type="entry name" value="lambda repressor-like DNA-binding domains"/>
    <property type="match status" value="1"/>
</dbReference>
<dbReference type="InterPro" id="IPR010982">
    <property type="entry name" value="Lambda_DNA-bd_dom_sf"/>
</dbReference>
<name>A0A1H3AS40_9FIRM</name>
<dbReference type="GO" id="GO:0003700">
    <property type="term" value="F:DNA-binding transcription factor activity"/>
    <property type="evidence" value="ECO:0007669"/>
    <property type="project" value="TreeGrafter"/>
</dbReference>
<sequence length="160" mass="19052">MYYLNTYRVLLYICTLIPKLEKVILKMDSLGTKIRLLRKKNGYSLRQFGQMCNLSHSYISDIENGRTNPSLQTLQIIAENLNTSMSYLLGESSNQCFDKKQEDQNEKYYTIQDYEILTILNKYPKLKQYIYELKKAPTRKINVFLETWNFIQSIYDNIEK</sequence>
<dbReference type="PROSITE" id="PS50943">
    <property type="entry name" value="HTH_CROC1"/>
    <property type="match status" value="1"/>
</dbReference>
<dbReference type="PANTHER" id="PTHR46797">
    <property type="entry name" value="HTH-TYPE TRANSCRIPTIONAL REGULATOR"/>
    <property type="match status" value="1"/>
</dbReference>
<reference evidence="3 4" key="1">
    <citation type="submission" date="2016-10" db="EMBL/GenBank/DDBJ databases">
        <authorList>
            <person name="de Groot N.N."/>
        </authorList>
    </citation>
    <scope>NUCLEOTIDE SEQUENCE [LARGE SCALE GENOMIC DNA]</scope>
    <source>
        <strain evidence="3 4">DSM 23310</strain>
    </source>
</reference>
<accession>A0A1H3AS40</accession>
<dbReference type="GO" id="GO:0003677">
    <property type="term" value="F:DNA binding"/>
    <property type="evidence" value="ECO:0007669"/>
    <property type="project" value="UniProtKB-KW"/>
</dbReference>
<dbReference type="InterPro" id="IPR050807">
    <property type="entry name" value="TransReg_Diox_bact_type"/>
</dbReference>
<dbReference type="Proteomes" id="UP000198828">
    <property type="component" value="Unassembled WGS sequence"/>
</dbReference>